<dbReference type="InterPro" id="IPR042231">
    <property type="entry name" value="Cho/carn_acyl_trans_2"/>
</dbReference>
<protein>
    <recommendedName>
        <fullName evidence="5">Choline/carnitine acyltransferase domain-containing protein</fullName>
    </recommendedName>
</protein>
<dbReference type="PANTHER" id="PTHR22589:SF16">
    <property type="entry name" value="CARNITINE O-PALMITOYLTRANSFERASE 2, MITOCHONDRIAL"/>
    <property type="match status" value="1"/>
</dbReference>
<evidence type="ECO:0000313" key="6">
    <source>
        <dbReference type="EMBL" id="KAK3252472.1"/>
    </source>
</evidence>
<dbReference type="AlphaFoldDB" id="A0AAE0F5W1"/>
<evidence type="ECO:0000256" key="3">
    <source>
        <dbReference type="ARBA" id="ARBA00023315"/>
    </source>
</evidence>
<dbReference type="EMBL" id="LGRX02025394">
    <property type="protein sequence ID" value="KAK3252472.1"/>
    <property type="molecule type" value="Genomic_DNA"/>
</dbReference>
<dbReference type="GO" id="GO:0004095">
    <property type="term" value="F:carnitine O-palmitoyltransferase activity"/>
    <property type="evidence" value="ECO:0007669"/>
    <property type="project" value="TreeGrafter"/>
</dbReference>
<dbReference type="InterPro" id="IPR000542">
    <property type="entry name" value="Carn_acyl_trans"/>
</dbReference>
<sequence length="587" mass="63380">MSPEILKLINENTHGLDRLPIPSLDDTCERYLKSAKPLLSEADYAAHEKLVNEFKTTVGPELQELLVAGDKHEGYPHSFIERDWDLMYNELRCTTPVNVSPYFGITDEKDPSKQNQIGRAATFISGFTRWTRKLLDGTFEPDKGACSSAFAPMFATAKVPKAGCDILEWHQDSKHVVILCNGHIFTLQVLSADNTILDVAGIEAKLKEIVSQSKEAASPSTAVQLLTSDERPVWVTAREQLMSANADALKAVDAGLLVVCLDAAPSSADPTVEKCTRLLIGDGMNRWWDKQQLIVDGSGGMGMTFEHSYSDGTIWGRLIREVMCASDGADSGVAPLPTLPTHTAADAPAPEKVIFSVPAAVEGSIAAAAQNYAKLQSNMGLAALDFKDFGKNEFKTWGCSPDAVVQLAFQCAYYKMHGKPPPVYEACATRKFFHGRTETIRSCTEHSTALAKAFASGKATAEMVQEAAKTHGAISKAAAGGSGYDRHLYALASIASQKNMSVELFSNPVFTGTKTWLLSTSNGSQPYLDLFGFGPTTPECYGLGYLIGGNAVSVAVSSFKDATMNSSPKMAAAIADTLREMQKLFKK</sequence>
<dbReference type="Pfam" id="PF00755">
    <property type="entry name" value="Carn_acyltransf"/>
    <property type="match status" value="1"/>
</dbReference>
<comment type="similarity">
    <text evidence="1">Belongs to the carnitine/choline acetyltransferase family.</text>
</comment>
<dbReference type="GO" id="GO:0006635">
    <property type="term" value="P:fatty acid beta-oxidation"/>
    <property type="evidence" value="ECO:0007669"/>
    <property type="project" value="TreeGrafter"/>
</dbReference>
<evidence type="ECO:0000256" key="2">
    <source>
        <dbReference type="ARBA" id="ARBA00022679"/>
    </source>
</evidence>
<keyword evidence="2" id="KW-0808">Transferase</keyword>
<reference evidence="6 7" key="1">
    <citation type="journal article" date="2015" name="Genome Biol. Evol.">
        <title>Comparative Genomics of a Bacterivorous Green Alga Reveals Evolutionary Causalities and Consequences of Phago-Mixotrophic Mode of Nutrition.</title>
        <authorList>
            <person name="Burns J.A."/>
            <person name="Paasch A."/>
            <person name="Narechania A."/>
            <person name="Kim E."/>
        </authorList>
    </citation>
    <scope>NUCLEOTIDE SEQUENCE [LARGE SCALE GENOMIC DNA]</scope>
    <source>
        <strain evidence="6 7">PLY_AMNH</strain>
    </source>
</reference>
<dbReference type="Proteomes" id="UP001190700">
    <property type="component" value="Unassembled WGS sequence"/>
</dbReference>
<feature type="active site" description="Proton acceptor" evidence="4">
    <location>
        <position position="307"/>
    </location>
</feature>
<dbReference type="InterPro" id="IPR023213">
    <property type="entry name" value="CAT-like_dom_sf"/>
</dbReference>
<name>A0AAE0F5W1_9CHLO</name>
<gene>
    <name evidence="6" type="ORF">CYMTET_38235</name>
</gene>
<evidence type="ECO:0000313" key="7">
    <source>
        <dbReference type="Proteomes" id="UP001190700"/>
    </source>
</evidence>
<evidence type="ECO:0000256" key="4">
    <source>
        <dbReference type="PIRSR" id="PIRSR600542-1"/>
    </source>
</evidence>
<keyword evidence="7" id="KW-1185">Reference proteome</keyword>
<dbReference type="Gene3D" id="3.30.559.10">
    <property type="entry name" value="Chloramphenicol acetyltransferase-like domain"/>
    <property type="match status" value="1"/>
</dbReference>
<dbReference type="GO" id="GO:0005739">
    <property type="term" value="C:mitochondrion"/>
    <property type="evidence" value="ECO:0007669"/>
    <property type="project" value="TreeGrafter"/>
</dbReference>
<dbReference type="SUPFAM" id="SSF52777">
    <property type="entry name" value="CoA-dependent acyltransferases"/>
    <property type="match status" value="2"/>
</dbReference>
<evidence type="ECO:0000256" key="1">
    <source>
        <dbReference type="ARBA" id="ARBA00005232"/>
    </source>
</evidence>
<evidence type="ECO:0000259" key="5">
    <source>
        <dbReference type="Pfam" id="PF00755"/>
    </source>
</evidence>
<comment type="caution">
    <text evidence="6">The sequence shown here is derived from an EMBL/GenBank/DDBJ whole genome shotgun (WGS) entry which is preliminary data.</text>
</comment>
<dbReference type="InterPro" id="IPR039551">
    <property type="entry name" value="Cho/carn_acyl_trans"/>
</dbReference>
<dbReference type="PANTHER" id="PTHR22589">
    <property type="entry name" value="CARNITINE O-ACYLTRANSFERASE"/>
    <property type="match status" value="1"/>
</dbReference>
<proteinExistence type="inferred from homology"/>
<organism evidence="6 7">
    <name type="scientific">Cymbomonas tetramitiformis</name>
    <dbReference type="NCBI Taxonomy" id="36881"/>
    <lineage>
        <taxon>Eukaryota</taxon>
        <taxon>Viridiplantae</taxon>
        <taxon>Chlorophyta</taxon>
        <taxon>Pyramimonadophyceae</taxon>
        <taxon>Pyramimonadales</taxon>
        <taxon>Pyramimonadaceae</taxon>
        <taxon>Cymbomonas</taxon>
    </lineage>
</organism>
<accession>A0AAE0F5W1</accession>
<keyword evidence="3" id="KW-0012">Acyltransferase</keyword>
<feature type="domain" description="Choline/carnitine acyltransferase" evidence="5">
    <location>
        <begin position="19"/>
        <end position="574"/>
    </location>
</feature>
<dbReference type="Gene3D" id="3.30.559.70">
    <property type="entry name" value="Choline/Carnitine o-acyltransferase, domain 2"/>
    <property type="match status" value="1"/>
</dbReference>